<dbReference type="InterPro" id="IPR011075">
    <property type="entry name" value="TetR_C"/>
</dbReference>
<reference evidence="7 8" key="1">
    <citation type="submission" date="2023-07" db="EMBL/GenBank/DDBJ databases">
        <title>Genomic Encyclopedia of Type Strains, Phase IV (KMG-IV): sequencing the most valuable type-strain genomes for metagenomic binning, comparative biology and taxonomic classification.</title>
        <authorList>
            <person name="Goeker M."/>
        </authorList>
    </citation>
    <scope>NUCLEOTIDE SEQUENCE [LARGE SCALE GENOMIC DNA]</scope>
    <source>
        <strain evidence="7 8">DSM 19619</strain>
    </source>
</reference>
<dbReference type="Pfam" id="PF00440">
    <property type="entry name" value="TetR_N"/>
    <property type="match status" value="1"/>
</dbReference>
<evidence type="ECO:0000256" key="1">
    <source>
        <dbReference type="ARBA" id="ARBA00023015"/>
    </source>
</evidence>
<feature type="region of interest" description="Disordered" evidence="5">
    <location>
        <begin position="184"/>
        <end position="205"/>
    </location>
</feature>
<dbReference type="PROSITE" id="PS50977">
    <property type="entry name" value="HTH_TETR_2"/>
    <property type="match status" value="1"/>
</dbReference>
<dbReference type="Pfam" id="PF16859">
    <property type="entry name" value="TetR_C_11"/>
    <property type="match status" value="1"/>
</dbReference>
<dbReference type="RefSeq" id="WP_307268784.1">
    <property type="nucleotide sequence ID" value="NZ_JAUSVX010000001.1"/>
</dbReference>
<dbReference type="SUPFAM" id="SSF48498">
    <property type="entry name" value="Tetracyclin repressor-like, C-terminal domain"/>
    <property type="match status" value="1"/>
</dbReference>
<dbReference type="PANTHER" id="PTHR30055:SF148">
    <property type="entry name" value="TETR-FAMILY TRANSCRIPTIONAL REGULATOR"/>
    <property type="match status" value="1"/>
</dbReference>
<dbReference type="Proteomes" id="UP001242480">
    <property type="component" value="Unassembled WGS sequence"/>
</dbReference>
<dbReference type="PRINTS" id="PR00455">
    <property type="entry name" value="HTHTETR"/>
</dbReference>
<feature type="DNA-binding region" description="H-T-H motif" evidence="4">
    <location>
        <begin position="24"/>
        <end position="43"/>
    </location>
</feature>
<evidence type="ECO:0000256" key="2">
    <source>
        <dbReference type="ARBA" id="ARBA00023125"/>
    </source>
</evidence>
<comment type="caution">
    <text evidence="7">The sequence shown here is derived from an EMBL/GenBank/DDBJ whole genome shotgun (WGS) entry which is preliminary data.</text>
</comment>
<dbReference type="PANTHER" id="PTHR30055">
    <property type="entry name" value="HTH-TYPE TRANSCRIPTIONAL REGULATOR RUTR"/>
    <property type="match status" value="1"/>
</dbReference>
<dbReference type="Gene3D" id="1.10.357.10">
    <property type="entry name" value="Tetracycline Repressor, domain 2"/>
    <property type="match status" value="1"/>
</dbReference>
<evidence type="ECO:0000313" key="7">
    <source>
        <dbReference type="EMBL" id="MDQ0468135.1"/>
    </source>
</evidence>
<keyword evidence="1" id="KW-0805">Transcription regulation</keyword>
<feature type="domain" description="HTH tetR-type" evidence="6">
    <location>
        <begin position="1"/>
        <end position="61"/>
    </location>
</feature>
<dbReference type="SUPFAM" id="SSF46689">
    <property type="entry name" value="Homeodomain-like"/>
    <property type="match status" value="1"/>
</dbReference>
<accession>A0ABU0J3F0</accession>
<protein>
    <submittedName>
        <fullName evidence="7">AcrR family transcriptional regulator</fullName>
    </submittedName>
</protein>
<sequence length="205" mass="22887">METHRAILTAAADLLETVPYRDIAMERIAASAGVGKQTIYRWYDSKADLMLDAYIARYTETFPPIVLGSDAVADLRTYMHQLVDILPTRTVQGAYRALFAEAQHDPSFRRRFDEVVLKKRRDVARGFIAAAMRKKQIRADIDPDVVVEMLFSPILQRFIARPETPDHAFADMVFDTLLAGVGGPAPADAGPRQKSDARPLISQSP</sequence>
<evidence type="ECO:0000256" key="4">
    <source>
        <dbReference type="PROSITE-ProRule" id="PRU00335"/>
    </source>
</evidence>
<evidence type="ECO:0000256" key="5">
    <source>
        <dbReference type="SAM" id="MobiDB-lite"/>
    </source>
</evidence>
<evidence type="ECO:0000256" key="3">
    <source>
        <dbReference type="ARBA" id="ARBA00023163"/>
    </source>
</evidence>
<dbReference type="Gene3D" id="1.10.10.60">
    <property type="entry name" value="Homeodomain-like"/>
    <property type="match status" value="1"/>
</dbReference>
<dbReference type="InterPro" id="IPR050109">
    <property type="entry name" value="HTH-type_TetR-like_transc_reg"/>
</dbReference>
<dbReference type="InterPro" id="IPR001647">
    <property type="entry name" value="HTH_TetR"/>
</dbReference>
<gene>
    <name evidence="7" type="ORF">QO011_001130</name>
</gene>
<keyword evidence="8" id="KW-1185">Reference proteome</keyword>
<keyword evidence="3" id="KW-0804">Transcription</keyword>
<organism evidence="7 8">
    <name type="scientific">Labrys wisconsinensis</name>
    <dbReference type="NCBI Taxonomy" id="425677"/>
    <lineage>
        <taxon>Bacteria</taxon>
        <taxon>Pseudomonadati</taxon>
        <taxon>Pseudomonadota</taxon>
        <taxon>Alphaproteobacteria</taxon>
        <taxon>Hyphomicrobiales</taxon>
        <taxon>Xanthobacteraceae</taxon>
        <taxon>Labrys</taxon>
    </lineage>
</organism>
<keyword evidence="2 4" id="KW-0238">DNA-binding</keyword>
<dbReference type="InterPro" id="IPR036271">
    <property type="entry name" value="Tet_transcr_reg_TetR-rel_C_sf"/>
</dbReference>
<name>A0ABU0J3F0_9HYPH</name>
<proteinExistence type="predicted"/>
<evidence type="ECO:0000313" key="8">
    <source>
        <dbReference type="Proteomes" id="UP001242480"/>
    </source>
</evidence>
<dbReference type="EMBL" id="JAUSVX010000001">
    <property type="protein sequence ID" value="MDQ0468135.1"/>
    <property type="molecule type" value="Genomic_DNA"/>
</dbReference>
<dbReference type="InterPro" id="IPR009057">
    <property type="entry name" value="Homeodomain-like_sf"/>
</dbReference>
<evidence type="ECO:0000259" key="6">
    <source>
        <dbReference type="PROSITE" id="PS50977"/>
    </source>
</evidence>